<dbReference type="Proteomes" id="UP000784435">
    <property type="component" value="Unassembled WGS sequence"/>
</dbReference>
<sequence length="207" mass="23120">MSEAHGTGTRDFDVIMATDCRFPGGSTASVVEEIEAQYRAGYRTALLHLPSPVQRSRRPFAQRIQDVLAAGKAELILPHQSVRARTLLVRHPTLFSTIPEDLPRITVETTVMIANQVPVDDRATEPYYDVETVHRNAQRALGHAPVWAPIGPLVRTAITQSWRDVPMVDEDWVNIIDAPVWATPRDGLVGETPVIGRHSRGHWSKWP</sequence>
<dbReference type="EMBL" id="DYUK01000300">
    <property type="protein sequence ID" value="HJG81346.1"/>
    <property type="molecule type" value="Genomic_DNA"/>
</dbReference>
<reference evidence="1" key="2">
    <citation type="submission" date="2021-09" db="EMBL/GenBank/DDBJ databases">
        <authorList>
            <person name="Gilroy R."/>
        </authorList>
    </citation>
    <scope>NUCLEOTIDE SEQUENCE</scope>
    <source>
        <strain evidence="1">ChiGjej5B5-7349</strain>
    </source>
</reference>
<protein>
    <submittedName>
        <fullName evidence="1">Uncharacterized protein</fullName>
    </submittedName>
</protein>
<dbReference type="AlphaFoldDB" id="A0A921MGG6"/>
<name>A0A921MGG6_9MICO</name>
<evidence type="ECO:0000313" key="1">
    <source>
        <dbReference type="EMBL" id="HJG81346.1"/>
    </source>
</evidence>
<reference evidence="1" key="1">
    <citation type="journal article" date="2021" name="PeerJ">
        <title>Extensive microbial diversity within the chicken gut microbiome revealed by metagenomics and culture.</title>
        <authorList>
            <person name="Gilroy R."/>
            <person name="Ravi A."/>
            <person name="Getino M."/>
            <person name="Pursley I."/>
            <person name="Horton D.L."/>
            <person name="Alikhan N.F."/>
            <person name="Baker D."/>
            <person name="Gharbi K."/>
            <person name="Hall N."/>
            <person name="Watson M."/>
            <person name="Adriaenssens E.M."/>
            <person name="Foster-Nyarko E."/>
            <person name="Jarju S."/>
            <person name="Secka A."/>
            <person name="Antonio M."/>
            <person name="Oren A."/>
            <person name="Chaudhuri R.R."/>
            <person name="La Ragione R."/>
            <person name="Hildebrand F."/>
            <person name="Pallen M.J."/>
        </authorList>
    </citation>
    <scope>NUCLEOTIDE SEQUENCE</scope>
    <source>
        <strain evidence="1">ChiGjej5B5-7349</strain>
    </source>
</reference>
<organism evidence="1 2">
    <name type="scientific">Brevibacterium senegalense</name>
    <dbReference type="NCBI Taxonomy" id="1033736"/>
    <lineage>
        <taxon>Bacteria</taxon>
        <taxon>Bacillati</taxon>
        <taxon>Actinomycetota</taxon>
        <taxon>Actinomycetes</taxon>
        <taxon>Micrococcales</taxon>
        <taxon>Brevibacteriaceae</taxon>
        <taxon>Brevibacterium</taxon>
    </lineage>
</organism>
<gene>
    <name evidence="1" type="ORF">K8V08_13140</name>
</gene>
<feature type="non-terminal residue" evidence="1">
    <location>
        <position position="207"/>
    </location>
</feature>
<proteinExistence type="predicted"/>
<comment type="caution">
    <text evidence="1">The sequence shown here is derived from an EMBL/GenBank/DDBJ whole genome shotgun (WGS) entry which is preliminary data.</text>
</comment>
<evidence type="ECO:0000313" key="2">
    <source>
        <dbReference type="Proteomes" id="UP000784435"/>
    </source>
</evidence>
<accession>A0A921MGG6</accession>